<reference evidence="1" key="1">
    <citation type="submission" date="2024-06" db="EMBL/GenBank/DDBJ databases">
        <authorList>
            <person name="Agudelo-Romero P."/>
            <person name="Caparros-Martin J.A."/>
            <person name="Sharma A."/>
            <person name="Saladie M."/>
            <person name="Stick S.M."/>
            <person name="O'Gara F."/>
        </authorList>
    </citation>
    <scope>NUCLEOTIDE SEQUENCE</scope>
    <source>
        <strain evidence="1">VContig2</strain>
    </source>
</reference>
<name>A0AB39BYG5_9CAUD</name>
<evidence type="ECO:0000313" key="1">
    <source>
        <dbReference type="EMBL" id="XDI97873.1"/>
    </source>
</evidence>
<protein>
    <submittedName>
        <fullName evidence="1">Uncharacterized protein</fullName>
    </submittedName>
</protein>
<dbReference type="EMBL" id="PP986816">
    <property type="protein sequence ID" value="XDI97873.1"/>
    <property type="molecule type" value="Genomic_DNA"/>
</dbReference>
<organism evidence="1">
    <name type="scientific">Pakpunavirus sp</name>
    <dbReference type="NCBI Taxonomy" id="2833053"/>
    <lineage>
        <taxon>Viruses</taxon>
        <taxon>Duplodnaviria</taxon>
        <taxon>Heunggongvirae</taxon>
        <taxon>Uroviricota</taxon>
        <taxon>Caudoviricetes</taxon>
        <taxon>Vandenendeviridae</taxon>
        <taxon>Skurskavirinae</taxon>
        <taxon>Pakpunavirus</taxon>
    </lineage>
</organism>
<sequence>MKRTTVWRLVMASGLISLCLIGWAVIEAVKWVAGLASCI</sequence>
<proteinExistence type="predicted"/>
<accession>A0AB39BYG5</accession>